<dbReference type="InterPro" id="IPR036188">
    <property type="entry name" value="FAD/NAD-bd_sf"/>
</dbReference>
<dbReference type="InterPro" id="IPR017224">
    <property type="entry name" value="Opine_Oxase_asu/HCN_bsu"/>
</dbReference>
<dbReference type="CDD" id="cd19946">
    <property type="entry name" value="GlpA-like_Fer2_BFD-like"/>
    <property type="match status" value="1"/>
</dbReference>
<accession>A0A370KYN1</accession>
<dbReference type="EMBL" id="QQTP01000022">
    <property type="protein sequence ID" value="RDJ20100.1"/>
    <property type="molecule type" value="Genomic_DNA"/>
</dbReference>
<dbReference type="Pfam" id="PF07992">
    <property type="entry name" value="Pyr_redox_2"/>
    <property type="match status" value="1"/>
</dbReference>
<dbReference type="AlphaFoldDB" id="A0A370KYN1"/>
<evidence type="ECO:0000256" key="1">
    <source>
        <dbReference type="ARBA" id="ARBA00023002"/>
    </source>
</evidence>
<organism evidence="4 5">
    <name type="scientific">Bosea caraganae</name>
    <dbReference type="NCBI Taxonomy" id="2763117"/>
    <lineage>
        <taxon>Bacteria</taxon>
        <taxon>Pseudomonadati</taxon>
        <taxon>Pseudomonadota</taxon>
        <taxon>Alphaproteobacteria</taxon>
        <taxon>Hyphomicrobiales</taxon>
        <taxon>Boseaceae</taxon>
        <taxon>Bosea</taxon>
    </lineage>
</organism>
<keyword evidence="5" id="KW-1185">Reference proteome</keyword>
<dbReference type="PANTHER" id="PTHR42949">
    <property type="entry name" value="ANAEROBIC GLYCEROL-3-PHOSPHATE DEHYDROGENASE SUBUNIT B"/>
    <property type="match status" value="1"/>
</dbReference>
<dbReference type="PIRSF" id="PIRSF037495">
    <property type="entry name" value="Opine_OX_OoxA/HcnB"/>
    <property type="match status" value="1"/>
</dbReference>
<dbReference type="RefSeq" id="WP_114832235.1">
    <property type="nucleotide sequence ID" value="NZ_QQTO01000022.1"/>
</dbReference>
<dbReference type="Gene3D" id="1.10.10.1100">
    <property type="entry name" value="BFD-like [2Fe-2S]-binding domain"/>
    <property type="match status" value="1"/>
</dbReference>
<dbReference type="Gene3D" id="3.50.50.60">
    <property type="entry name" value="FAD/NAD(P)-binding domain"/>
    <property type="match status" value="2"/>
</dbReference>
<protein>
    <submittedName>
        <fullName evidence="4">FAD-dependent oxidoreductase</fullName>
    </submittedName>
</protein>
<evidence type="ECO:0000259" key="3">
    <source>
        <dbReference type="Pfam" id="PF17806"/>
    </source>
</evidence>
<feature type="domain" description="SoxA A3" evidence="3">
    <location>
        <begin position="385"/>
        <end position="459"/>
    </location>
</feature>
<dbReference type="PANTHER" id="PTHR42949:SF3">
    <property type="entry name" value="ANAEROBIC GLYCEROL-3-PHOSPHATE DEHYDROGENASE SUBUNIT B"/>
    <property type="match status" value="1"/>
</dbReference>
<dbReference type="Pfam" id="PF17806">
    <property type="entry name" value="SO_alpha_A3"/>
    <property type="match status" value="1"/>
</dbReference>
<feature type="domain" description="FAD/NAD(P)-binding" evidence="2">
    <location>
        <begin position="7"/>
        <end position="322"/>
    </location>
</feature>
<dbReference type="Proteomes" id="UP000255207">
    <property type="component" value="Unassembled WGS sequence"/>
</dbReference>
<reference evidence="5" key="1">
    <citation type="submission" date="2018-07" db="EMBL/GenBank/DDBJ databases">
        <authorList>
            <person name="Safronova V.I."/>
            <person name="Chirak E.R."/>
            <person name="Sazanova A.L."/>
        </authorList>
    </citation>
    <scope>NUCLEOTIDE SEQUENCE [LARGE SCALE GENOMIC DNA]</scope>
    <source>
        <strain evidence="5">RCAM04685</strain>
    </source>
</reference>
<keyword evidence="1" id="KW-0560">Oxidoreductase</keyword>
<dbReference type="SUPFAM" id="SSF51905">
    <property type="entry name" value="FAD/NAD(P)-binding domain"/>
    <property type="match status" value="1"/>
</dbReference>
<dbReference type="InterPro" id="IPR023753">
    <property type="entry name" value="FAD/NAD-binding_dom"/>
</dbReference>
<sequence>MSAPDAFDLAVIGGGPAGASAAIEAGRAGLRVVLLDEGRSAGGQVYRAPVSGTGASSGQPDGAVGDRLRADLAASTVDCRFDHRIWLVERGFRVHGLGPDGPATVEAPRLVIAVGAQERHRPVPGWTLPGVIGLAGATNLIKSQKILPGRRVVVAGSGPLLLLVAASILKAGGELAAVIDANGRMDWLRHAPQLMARPDLVGRGAKWLAAILRAGVPLLSRHALRRIVGDDHVEGVVAGPVTGDWDPSASGEFQIACDAVCFGYGLAPATETTRLLGVKHEYVPDMGGWRAVTLPDGSTSVAGLYVCGDGAGVLGAAAAALQGRVTGLAAARDSGHANAADAVERLLPQAARAGRFGMAMTGLALPRDGLLSAMTPETIICRCEGLRRADIDSAIAAGSQTLNGLKSATRCGMGPCGGRVCEDTAAALIAQHTGLSREAIGQSTSRPPLRPVPLGQLAGAFNYLDLPMPEPAPQ</sequence>
<name>A0A370KYN1_9HYPH</name>
<proteinExistence type="predicted"/>
<gene>
    <name evidence="4" type="ORF">DWE98_26035</name>
</gene>
<dbReference type="InterPro" id="IPR041117">
    <property type="entry name" value="SoxA_A3"/>
</dbReference>
<evidence type="ECO:0000259" key="2">
    <source>
        <dbReference type="Pfam" id="PF07992"/>
    </source>
</evidence>
<dbReference type="InterPro" id="IPR041854">
    <property type="entry name" value="BFD-like_2Fe2S-bd_dom_sf"/>
</dbReference>
<dbReference type="InterPro" id="IPR051691">
    <property type="entry name" value="Metab_Enz_Cyan_OpOx_G3PDH"/>
</dbReference>
<dbReference type="PRINTS" id="PR00411">
    <property type="entry name" value="PNDRDTASEI"/>
</dbReference>
<comment type="caution">
    <text evidence="4">The sequence shown here is derived from an EMBL/GenBank/DDBJ whole genome shotgun (WGS) entry which is preliminary data.</text>
</comment>
<dbReference type="OrthoDB" id="9801699at2"/>
<evidence type="ECO:0000313" key="5">
    <source>
        <dbReference type="Proteomes" id="UP000255207"/>
    </source>
</evidence>
<dbReference type="PRINTS" id="PR00368">
    <property type="entry name" value="FADPNR"/>
</dbReference>
<evidence type="ECO:0000313" key="4">
    <source>
        <dbReference type="EMBL" id="RDJ20100.1"/>
    </source>
</evidence>
<dbReference type="GO" id="GO:0016491">
    <property type="term" value="F:oxidoreductase activity"/>
    <property type="evidence" value="ECO:0007669"/>
    <property type="project" value="UniProtKB-KW"/>
</dbReference>